<dbReference type="EMBL" id="BKCJ010000702">
    <property type="protein sequence ID" value="GEU35534.1"/>
    <property type="molecule type" value="Genomic_DNA"/>
</dbReference>
<evidence type="ECO:0000313" key="2">
    <source>
        <dbReference type="EMBL" id="GEU35534.1"/>
    </source>
</evidence>
<evidence type="ECO:0000256" key="1">
    <source>
        <dbReference type="SAM" id="MobiDB-lite"/>
    </source>
</evidence>
<name>A0A6L2JIQ5_TANCI</name>
<organism evidence="2">
    <name type="scientific">Tanacetum cinerariifolium</name>
    <name type="common">Dalmatian daisy</name>
    <name type="synonym">Chrysanthemum cinerariifolium</name>
    <dbReference type="NCBI Taxonomy" id="118510"/>
    <lineage>
        <taxon>Eukaryota</taxon>
        <taxon>Viridiplantae</taxon>
        <taxon>Streptophyta</taxon>
        <taxon>Embryophyta</taxon>
        <taxon>Tracheophyta</taxon>
        <taxon>Spermatophyta</taxon>
        <taxon>Magnoliopsida</taxon>
        <taxon>eudicotyledons</taxon>
        <taxon>Gunneridae</taxon>
        <taxon>Pentapetalae</taxon>
        <taxon>asterids</taxon>
        <taxon>campanulids</taxon>
        <taxon>Asterales</taxon>
        <taxon>Asteraceae</taxon>
        <taxon>Asteroideae</taxon>
        <taxon>Anthemideae</taxon>
        <taxon>Anthemidinae</taxon>
        <taxon>Tanacetum</taxon>
    </lineage>
</organism>
<comment type="caution">
    <text evidence="2">The sequence shown here is derived from an EMBL/GenBank/DDBJ whole genome shotgun (WGS) entry which is preliminary data.</text>
</comment>
<accession>A0A6L2JIQ5</accession>
<feature type="compositionally biased region" description="Acidic residues" evidence="1">
    <location>
        <begin position="1"/>
        <end position="13"/>
    </location>
</feature>
<protein>
    <recommendedName>
        <fullName evidence="3">Reverse transcriptase domain-containing protein</fullName>
    </recommendedName>
</protein>
<sequence length="291" mass="32441">MPEDPKEDPEEDPVEYHVVDDDDDDEDEASEEDEEDEHLAPADSTTLPPVGLVPLAKDIEAFETDESAPTPPSPTLCKARISKRARFTALTGRFVVGESSLAAVARQTVHTLAHRVDFRFIDNVDTSIRASESRAMTSVGEVNERVTYLTTTQRQKTYELQKKMLPKRTTTTTTTPKTDAAIKALIAQGVATALADDFLKCQPFNFKGTKGVVGLTQWFERMESVFHISNCTVACQIKFATCTLLGNALTWWNSHIKTVGHDAAYDMPWKTIKKMMTDKDCPRGEIKKLEI</sequence>
<proteinExistence type="predicted"/>
<evidence type="ECO:0008006" key="3">
    <source>
        <dbReference type="Google" id="ProtNLM"/>
    </source>
</evidence>
<feature type="region of interest" description="Disordered" evidence="1">
    <location>
        <begin position="1"/>
        <end position="50"/>
    </location>
</feature>
<gene>
    <name evidence="2" type="ORF">Tci_007512</name>
</gene>
<feature type="compositionally biased region" description="Acidic residues" evidence="1">
    <location>
        <begin position="20"/>
        <end position="37"/>
    </location>
</feature>
<reference evidence="2" key="1">
    <citation type="journal article" date="2019" name="Sci. Rep.">
        <title>Draft genome of Tanacetum cinerariifolium, the natural source of mosquito coil.</title>
        <authorList>
            <person name="Yamashiro T."/>
            <person name="Shiraishi A."/>
            <person name="Satake H."/>
            <person name="Nakayama K."/>
        </authorList>
    </citation>
    <scope>NUCLEOTIDE SEQUENCE</scope>
</reference>
<dbReference type="AlphaFoldDB" id="A0A6L2JIQ5"/>